<keyword evidence="3" id="KW-1185">Reference proteome</keyword>
<gene>
    <name evidence="2" type="ORF">J5U18_10735</name>
</gene>
<dbReference type="InterPro" id="IPR031977">
    <property type="entry name" value="DUF4783"/>
</dbReference>
<accession>A0A8T4HA88</accession>
<reference evidence="2" key="1">
    <citation type="submission" date="2021-03" db="EMBL/GenBank/DDBJ databases">
        <authorList>
            <person name="Lu T."/>
            <person name="Wang Q."/>
            <person name="Han X."/>
        </authorList>
    </citation>
    <scope>NUCLEOTIDE SEQUENCE</scope>
    <source>
        <strain evidence="2">WQ 2009</strain>
    </source>
</reference>
<proteinExistence type="predicted"/>
<sequence length="135" mass="15577">MKKVLFITFCLLMSLTISAFSNSYSDIADRIFGNLKSGNSKEIAKDFSSSVSMSVIQDEGVYNKFQAELILSEFFMKNKPLRLHTVQRTSNNTEYNYFVYQLITAKSAFRVFVKVNRIKSDPQIVEFRIEKQSTN</sequence>
<protein>
    <submittedName>
        <fullName evidence="2">DUF4783 domain-containing protein</fullName>
    </submittedName>
</protein>
<dbReference type="Proteomes" id="UP000679691">
    <property type="component" value="Unassembled WGS sequence"/>
</dbReference>
<organism evidence="2 3">
    <name type="scientific">Rhinopithecimicrobium faecis</name>
    <dbReference type="NCBI Taxonomy" id="2820698"/>
    <lineage>
        <taxon>Bacteria</taxon>
        <taxon>Pseudomonadati</taxon>
        <taxon>Bacteroidota</taxon>
        <taxon>Sphingobacteriia</taxon>
        <taxon>Sphingobacteriales</taxon>
        <taxon>Sphingobacteriaceae</taxon>
        <taxon>Rhinopithecimicrobium</taxon>
    </lineage>
</organism>
<feature type="signal peptide" evidence="1">
    <location>
        <begin position="1"/>
        <end position="19"/>
    </location>
</feature>
<keyword evidence="1" id="KW-0732">Signal</keyword>
<dbReference type="Gene3D" id="3.10.450.50">
    <property type="match status" value="1"/>
</dbReference>
<evidence type="ECO:0000256" key="1">
    <source>
        <dbReference type="SAM" id="SignalP"/>
    </source>
</evidence>
<evidence type="ECO:0000313" key="3">
    <source>
        <dbReference type="Proteomes" id="UP000679691"/>
    </source>
</evidence>
<dbReference type="RefSeq" id="WP_353547537.1">
    <property type="nucleotide sequence ID" value="NZ_JAGKSB010000012.1"/>
</dbReference>
<dbReference type="AlphaFoldDB" id="A0A8T4HA88"/>
<dbReference type="EMBL" id="JAGKSB010000012">
    <property type="protein sequence ID" value="MBP3944030.1"/>
    <property type="molecule type" value="Genomic_DNA"/>
</dbReference>
<evidence type="ECO:0000313" key="2">
    <source>
        <dbReference type="EMBL" id="MBP3944030.1"/>
    </source>
</evidence>
<feature type="chain" id="PRO_5035900893" evidence="1">
    <location>
        <begin position="20"/>
        <end position="135"/>
    </location>
</feature>
<name>A0A8T4HA88_9SPHI</name>
<comment type="caution">
    <text evidence="2">The sequence shown here is derived from an EMBL/GenBank/DDBJ whole genome shotgun (WGS) entry which is preliminary data.</text>
</comment>
<dbReference type="Pfam" id="PF16022">
    <property type="entry name" value="DUF4783"/>
    <property type="match status" value="1"/>
</dbReference>